<evidence type="ECO:0000256" key="1">
    <source>
        <dbReference type="SAM" id="MobiDB-lite"/>
    </source>
</evidence>
<dbReference type="AlphaFoldDB" id="A0A554LLA5"/>
<keyword evidence="2" id="KW-1133">Transmembrane helix</keyword>
<protein>
    <submittedName>
        <fullName evidence="3">Uncharacterized protein</fullName>
    </submittedName>
</protein>
<organism evidence="3 4">
    <name type="scientific">Candidatus Berkelbacteria bacterium Licking1014_85</name>
    <dbReference type="NCBI Taxonomy" id="2017148"/>
    <lineage>
        <taxon>Bacteria</taxon>
        <taxon>Candidatus Berkelbacteria</taxon>
    </lineage>
</organism>
<keyword evidence="2" id="KW-0812">Transmembrane</keyword>
<reference evidence="3 4" key="1">
    <citation type="submission" date="2017-07" db="EMBL/GenBank/DDBJ databases">
        <title>Mechanisms for carbon and nitrogen cycling indicate functional differentiation within the Candidate Phyla Radiation.</title>
        <authorList>
            <person name="Danczak R.E."/>
            <person name="Johnston M.D."/>
            <person name="Kenah C."/>
            <person name="Slattery M."/>
            <person name="Wrighton K.C."/>
            <person name="Wilkins M.J."/>
        </authorList>
    </citation>
    <scope>NUCLEOTIDE SEQUENCE [LARGE SCALE GENOMIC DNA]</scope>
    <source>
        <strain evidence="3">Licking1014_85</strain>
    </source>
</reference>
<name>A0A554LLA5_9BACT</name>
<feature type="compositionally biased region" description="Polar residues" evidence="1">
    <location>
        <begin position="120"/>
        <end position="134"/>
    </location>
</feature>
<evidence type="ECO:0000256" key="2">
    <source>
        <dbReference type="SAM" id="Phobius"/>
    </source>
</evidence>
<feature type="transmembrane region" description="Helical" evidence="2">
    <location>
        <begin position="54"/>
        <end position="79"/>
    </location>
</feature>
<dbReference type="EMBL" id="VMGI01000016">
    <property type="protein sequence ID" value="TSC93653.1"/>
    <property type="molecule type" value="Genomic_DNA"/>
</dbReference>
<sequence>MKKHKELIGEILLDILNILKYALAILAIFLFLSSIVLFSFGTDINITSRSVGEFYNLTIGIANLIAIKTILLTAIILIFYKKEKEVTNKTIRFFISALVFCLIIISTWAILSSISKINSKTDSDSATQSDSLTAPDQITDTDSSTQSDSEFFGNIN</sequence>
<feature type="region of interest" description="Disordered" evidence="1">
    <location>
        <begin position="120"/>
        <end position="156"/>
    </location>
</feature>
<feature type="transmembrane region" description="Helical" evidence="2">
    <location>
        <begin position="91"/>
        <end position="111"/>
    </location>
</feature>
<evidence type="ECO:0000313" key="3">
    <source>
        <dbReference type="EMBL" id="TSC93653.1"/>
    </source>
</evidence>
<dbReference type="Proteomes" id="UP000315589">
    <property type="component" value="Unassembled WGS sequence"/>
</dbReference>
<keyword evidence="2" id="KW-0472">Membrane</keyword>
<accession>A0A554LLA5</accession>
<feature type="transmembrane region" description="Helical" evidence="2">
    <location>
        <begin position="21"/>
        <end position="42"/>
    </location>
</feature>
<proteinExistence type="predicted"/>
<feature type="compositionally biased region" description="Low complexity" evidence="1">
    <location>
        <begin position="136"/>
        <end position="149"/>
    </location>
</feature>
<evidence type="ECO:0000313" key="4">
    <source>
        <dbReference type="Proteomes" id="UP000315589"/>
    </source>
</evidence>
<comment type="caution">
    <text evidence="3">The sequence shown here is derived from an EMBL/GenBank/DDBJ whole genome shotgun (WGS) entry which is preliminary data.</text>
</comment>
<gene>
    <name evidence="3" type="ORF">CEN91_164</name>
</gene>